<dbReference type="Proteomes" id="UP000050424">
    <property type="component" value="Unassembled WGS sequence"/>
</dbReference>
<organism evidence="3 4">
    <name type="scientific">Neonectria ditissima</name>
    <dbReference type="NCBI Taxonomy" id="78410"/>
    <lineage>
        <taxon>Eukaryota</taxon>
        <taxon>Fungi</taxon>
        <taxon>Dikarya</taxon>
        <taxon>Ascomycota</taxon>
        <taxon>Pezizomycotina</taxon>
        <taxon>Sordariomycetes</taxon>
        <taxon>Hypocreomycetidae</taxon>
        <taxon>Hypocreales</taxon>
        <taxon>Nectriaceae</taxon>
        <taxon>Neonectria</taxon>
    </lineage>
</organism>
<feature type="region of interest" description="Disordered" evidence="1">
    <location>
        <begin position="1"/>
        <end position="49"/>
    </location>
</feature>
<gene>
    <name evidence="3" type="ORF">AK830_g1984</name>
</gene>
<evidence type="ECO:0000313" key="3">
    <source>
        <dbReference type="EMBL" id="KPM44489.1"/>
    </source>
</evidence>
<feature type="transmembrane region" description="Helical" evidence="2">
    <location>
        <begin position="162"/>
        <end position="182"/>
    </location>
</feature>
<comment type="caution">
    <text evidence="3">The sequence shown here is derived from an EMBL/GenBank/DDBJ whole genome shotgun (WGS) entry which is preliminary data.</text>
</comment>
<keyword evidence="4" id="KW-1185">Reference proteome</keyword>
<evidence type="ECO:0000256" key="1">
    <source>
        <dbReference type="SAM" id="MobiDB-lite"/>
    </source>
</evidence>
<sequence length="291" mass="31588">MASTDTTGYTTPPSRNNDDDDDDVVGFADAPWPPEPTHRRPPVDTPPVVVTNPPVVRAAEPAPVQDDPAPPAAVNAPIVLTGWRANVDSLWAVLAFTLPWIAGTIISWSPITRISLHHAPREVMVSLVASTVETGGLLVFLCSACCWPRFNKAGKLPWSDTLFGAWIIFLVGDPFATGLYTWTEASFHCPDGRLTSARCQVGGGLITAVGVFRVFAQPCILFANLMFSDWLRKKLSEKQQPSHLAMPAFFVRPVSIFERRVYDALELTSVAATPSTTPPAPVPAVPDQHQQ</sequence>
<evidence type="ECO:0000256" key="2">
    <source>
        <dbReference type="SAM" id="Phobius"/>
    </source>
</evidence>
<protein>
    <submittedName>
        <fullName evidence="3">Uncharacterized protein</fullName>
    </submittedName>
</protein>
<name>A0A0P7B4D1_9HYPO</name>
<keyword evidence="2" id="KW-1133">Transmembrane helix</keyword>
<proteinExistence type="predicted"/>
<keyword evidence="2" id="KW-0812">Transmembrane</keyword>
<dbReference type="EMBL" id="LKCW01000018">
    <property type="protein sequence ID" value="KPM44489.1"/>
    <property type="molecule type" value="Genomic_DNA"/>
</dbReference>
<reference evidence="3 4" key="1">
    <citation type="submission" date="2015-09" db="EMBL/GenBank/DDBJ databases">
        <title>Draft genome of a European isolate of the apple canker pathogen Neonectria ditissima.</title>
        <authorList>
            <person name="Gomez-Cortecero A."/>
            <person name="Harrison R.J."/>
            <person name="Armitage A.D."/>
        </authorList>
    </citation>
    <scope>NUCLEOTIDE SEQUENCE [LARGE SCALE GENOMIC DNA]</scope>
    <source>
        <strain evidence="3 4">R09/05</strain>
    </source>
</reference>
<dbReference type="OrthoDB" id="5106854at2759"/>
<feature type="transmembrane region" description="Helical" evidence="2">
    <location>
        <begin position="202"/>
        <end position="227"/>
    </location>
</feature>
<accession>A0A0P7B4D1</accession>
<keyword evidence="2" id="KW-0472">Membrane</keyword>
<feature type="transmembrane region" description="Helical" evidence="2">
    <location>
        <begin position="123"/>
        <end position="150"/>
    </location>
</feature>
<evidence type="ECO:0000313" key="4">
    <source>
        <dbReference type="Proteomes" id="UP000050424"/>
    </source>
</evidence>
<feature type="transmembrane region" description="Helical" evidence="2">
    <location>
        <begin position="90"/>
        <end position="111"/>
    </location>
</feature>
<feature type="compositionally biased region" description="Polar residues" evidence="1">
    <location>
        <begin position="1"/>
        <end position="15"/>
    </location>
</feature>
<dbReference type="AlphaFoldDB" id="A0A0P7B4D1"/>